<comment type="caution">
    <text evidence="5">The sequence shown here is derived from an EMBL/GenBank/DDBJ whole genome shotgun (WGS) entry which is preliminary data.</text>
</comment>
<feature type="domain" description="HTH araC/xylS-type" evidence="4">
    <location>
        <begin position="55"/>
        <end position="153"/>
    </location>
</feature>
<dbReference type="PANTHER" id="PTHR43280:SF32">
    <property type="entry name" value="TRANSCRIPTIONAL REGULATORY PROTEIN"/>
    <property type="match status" value="1"/>
</dbReference>
<reference evidence="5" key="1">
    <citation type="journal article" date="2021" name="PeerJ">
        <title>Extensive microbial diversity within the chicken gut microbiome revealed by metagenomics and culture.</title>
        <authorList>
            <person name="Gilroy R."/>
            <person name="Ravi A."/>
            <person name="Getino M."/>
            <person name="Pursley I."/>
            <person name="Horton D.L."/>
            <person name="Alikhan N.F."/>
            <person name="Baker D."/>
            <person name="Gharbi K."/>
            <person name="Hall N."/>
            <person name="Watson M."/>
            <person name="Adriaenssens E.M."/>
            <person name="Foster-Nyarko E."/>
            <person name="Jarju S."/>
            <person name="Secka A."/>
            <person name="Antonio M."/>
            <person name="Oren A."/>
            <person name="Chaudhuri R.R."/>
            <person name="La Ragione R."/>
            <person name="Hildebrand F."/>
            <person name="Pallen M.J."/>
        </authorList>
    </citation>
    <scope>NUCLEOTIDE SEQUENCE</scope>
    <source>
        <strain evidence="5">ChiHjej12B11-9795</strain>
    </source>
</reference>
<dbReference type="SMART" id="SM00342">
    <property type="entry name" value="HTH_ARAC"/>
    <property type="match status" value="1"/>
</dbReference>
<evidence type="ECO:0000313" key="5">
    <source>
        <dbReference type="EMBL" id="HJA85164.1"/>
    </source>
</evidence>
<name>A0A9D2HTS9_9BACE</name>
<dbReference type="Pfam" id="PF12833">
    <property type="entry name" value="HTH_18"/>
    <property type="match status" value="1"/>
</dbReference>
<dbReference type="PANTHER" id="PTHR43280">
    <property type="entry name" value="ARAC-FAMILY TRANSCRIPTIONAL REGULATOR"/>
    <property type="match status" value="1"/>
</dbReference>
<sequence length="155" mass="18422">MEDLHQTITQRVSRFTQDIIRHKTQIFFLEMANLLDKEEARNMPECSNKQKKLFADFINLLETDICHNHTVSYYAKCLHISPQYLRRIVKEVSGDNAYQLISKFLLKEICHLLRGTHLSIQEIADRLHFSDQAVMSKFFKRNKGIPPLKYRNEQR</sequence>
<evidence type="ECO:0000256" key="1">
    <source>
        <dbReference type="ARBA" id="ARBA00023015"/>
    </source>
</evidence>
<evidence type="ECO:0000259" key="4">
    <source>
        <dbReference type="PROSITE" id="PS01124"/>
    </source>
</evidence>
<dbReference type="Proteomes" id="UP000823862">
    <property type="component" value="Unassembled WGS sequence"/>
</dbReference>
<keyword evidence="2" id="KW-0238">DNA-binding</keyword>
<proteinExistence type="predicted"/>
<evidence type="ECO:0000256" key="2">
    <source>
        <dbReference type="ARBA" id="ARBA00023125"/>
    </source>
</evidence>
<reference evidence="5" key="2">
    <citation type="submission" date="2021-04" db="EMBL/GenBank/DDBJ databases">
        <authorList>
            <person name="Gilroy R."/>
        </authorList>
    </citation>
    <scope>NUCLEOTIDE SEQUENCE</scope>
    <source>
        <strain evidence="5">ChiHjej12B11-9795</strain>
    </source>
</reference>
<dbReference type="InterPro" id="IPR009057">
    <property type="entry name" value="Homeodomain-like_sf"/>
</dbReference>
<evidence type="ECO:0000256" key="3">
    <source>
        <dbReference type="ARBA" id="ARBA00023163"/>
    </source>
</evidence>
<dbReference type="GO" id="GO:0043565">
    <property type="term" value="F:sequence-specific DNA binding"/>
    <property type="evidence" value="ECO:0007669"/>
    <property type="project" value="InterPro"/>
</dbReference>
<dbReference type="GO" id="GO:0003700">
    <property type="term" value="F:DNA-binding transcription factor activity"/>
    <property type="evidence" value="ECO:0007669"/>
    <property type="project" value="InterPro"/>
</dbReference>
<organism evidence="5 6">
    <name type="scientific">Candidatus Bacteroides avicola</name>
    <dbReference type="NCBI Taxonomy" id="2838468"/>
    <lineage>
        <taxon>Bacteria</taxon>
        <taxon>Pseudomonadati</taxon>
        <taxon>Bacteroidota</taxon>
        <taxon>Bacteroidia</taxon>
        <taxon>Bacteroidales</taxon>
        <taxon>Bacteroidaceae</taxon>
        <taxon>Bacteroides</taxon>
    </lineage>
</organism>
<dbReference type="PROSITE" id="PS01124">
    <property type="entry name" value="HTH_ARAC_FAMILY_2"/>
    <property type="match status" value="1"/>
</dbReference>
<protein>
    <submittedName>
        <fullName evidence="5">Helix-turn-helix domain-containing protein</fullName>
    </submittedName>
</protein>
<keyword evidence="1" id="KW-0805">Transcription regulation</keyword>
<accession>A0A9D2HTS9</accession>
<keyword evidence="3" id="KW-0804">Transcription</keyword>
<gene>
    <name evidence="5" type="ORF">H9950_03025</name>
</gene>
<dbReference type="AlphaFoldDB" id="A0A9D2HTS9"/>
<dbReference type="SUPFAM" id="SSF46689">
    <property type="entry name" value="Homeodomain-like"/>
    <property type="match status" value="1"/>
</dbReference>
<evidence type="ECO:0000313" key="6">
    <source>
        <dbReference type="Proteomes" id="UP000823862"/>
    </source>
</evidence>
<dbReference type="Gene3D" id="1.10.10.60">
    <property type="entry name" value="Homeodomain-like"/>
    <property type="match status" value="1"/>
</dbReference>
<dbReference type="EMBL" id="DWZI01000016">
    <property type="protein sequence ID" value="HJA85164.1"/>
    <property type="molecule type" value="Genomic_DNA"/>
</dbReference>
<dbReference type="InterPro" id="IPR018060">
    <property type="entry name" value="HTH_AraC"/>
</dbReference>